<evidence type="ECO:0000256" key="5">
    <source>
        <dbReference type="ARBA" id="ARBA00023136"/>
    </source>
</evidence>
<evidence type="ECO:0000256" key="3">
    <source>
        <dbReference type="ARBA" id="ARBA00022729"/>
    </source>
</evidence>
<evidence type="ECO:0000256" key="2">
    <source>
        <dbReference type="ARBA" id="ARBA00022692"/>
    </source>
</evidence>
<dbReference type="PANTHER" id="PTHR48063:SF103">
    <property type="entry name" value="LEUCINE-RICH RECEPTOR-LIKE KINASE FAMILY PROTEIN"/>
    <property type="match status" value="1"/>
</dbReference>
<dbReference type="AlphaFoldDB" id="A0AA38WM37"/>
<dbReference type="PRINTS" id="PR00019">
    <property type="entry name" value="LEURICHRPT"/>
</dbReference>
<evidence type="ECO:0000256" key="1">
    <source>
        <dbReference type="ARBA" id="ARBA00004479"/>
    </source>
</evidence>
<accession>A0AA38WM37</accession>
<organism evidence="8 9">
    <name type="scientific">Centaurea solstitialis</name>
    <name type="common">yellow star-thistle</name>
    <dbReference type="NCBI Taxonomy" id="347529"/>
    <lineage>
        <taxon>Eukaryota</taxon>
        <taxon>Viridiplantae</taxon>
        <taxon>Streptophyta</taxon>
        <taxon>Embryophyta</taxon>
        <taxon>Tracheophyta</taxon>
        <taxon>Spermatophyta</taxon>
        <taxon>Magnoliopsida</taxon>
        <taxon>eudicotyledons</taxon>
        <taxon>Gunneridae</taxon>
        <taxon>Pentapetalae</taxon>
        <taxon>asterids</taxon>
        <taxon>campanulids</taxon>
        <taxon>Asterales</taxon>
        <taxon>Asteraceae</taxon>
        <taxon>Carduoideae</taxon>
        <taxon>Cardueae</taxon>
        <taxon>Centaureinae</taxon>
        <taxon>Centaurea</taxon>
    </lineage>
</organism>
<evidence type="ECO:0000256" key="4">
    <source>
        <dbReference type="ARBA" id="ARBA00022989"/>
    </source>
</evidence>
<dbReference type="GO" id="GO:0016020">
    <property type="term" value="C:membrane"/>
    <property type="evidence" value="ECO:0007669"/>
    <property type="project" value="UniProtKB-SubCell"/>
</dbReference>
<reference evidence="8" key="1">
    <citation type="submission" date="2023-03" db="EMBL/GenBank/DDBJ databases">
        <title>Chromosome-scale reference genome and RAD-based genetic map of yellow starthistle (Centaurea solstitialis) reveal putative structural variation and QTLs associated with invader traits.</title>
        <authorList>
            <person name="Reatini B."/>
            <person name="Cang F.A."/>
            <person name="Jiang Q."/>
            <person name="Mckibben M.T.W."/>
            <person name="Barker M.S."/>
            <person name="Rieseberg L.H."/>
            <person name="Dlugosch K.M."/>
        </authorList>
    </citation>
    <scope>NUCLEOTIDE SEQUENCE</scope>
    <source>
        <strain evidence="8">CAN-66</strain>
        <tissue evidence="8">Leaf</tissue>
    </source>
</reference>
<dbReference type="InterPro" id="IPR001611">
    <property type="entry name" value="Leu-rich_rpt"/>
</dbReference>
<dbReference type="InterPro" id="IPR032675">
    <property type="entry name" value="LRR_dom_sf"/>
</dbReference>
<protein>
    <submittedName>
        <fullName evidence="8">Uncharacterized protein</fullName>
    </submittedName>
</protein>
<dbReference type="Proteomes" id="UP001172457">
    <property type="component" value="Chromosome 4"/>
</dbReference>
<keyword evidence="5 7" id="KW-0472">Membrane</keyword>
<keyword evidence="2 7" id="KW-0812">Transmembrane</keyword>
<keyword evidence="4 7" id="KW-1133">Transmembrane helix</keyword>
<feature type="transmembrane region" description="Helical" evidence="7">
    <location>
        <begin position="12"/>
        <end position="32"/>
    </location>
</feature>
<sequence>MDRKQKTSCDGVLVKFKILIYLLSLLLATNWLQSHEVEEMLPMTSATVRRNMLSLISKLALKTLMANSLHGESKMIIVVNGVESPATTKHVIDHRRLRGEISDSLVNLSYLNHLDLSSNYFNGTIHKSIGSLTQLRYLDLSKNFFLFGTIPSEIGNLTNLRNISLGSWNLERSCTIENGYWLSNLSSLQHLEMDKISLAKSNHWIDAILSLQKLYTYVMRPYSLLINSSSSSTEFLSLRDNNLNSSMHSWLFPLTSNRLRRLDLSMNMLDAIPKYLGDPCILTSLSFFSNSALPYKSWTLGIANLSDGIQNFSSLKSLDLRNNSLNGSMSEKMWELPHLESLDVSSNSLTGPCKLGTLFPKWIQTPKNLTHLDIANTRISDAIPYLNLSSNNISGEVSDLSSNFGLFSKMDLSSNEFYGPIPNVPRTLISLNLSRNKFYGGISLCQIVDGFLSFLDLAHC</sequence>
<evidence type="ECO:0000313" key="8">
    <source>
        <dbReference type="EMBL" id="KAJ9553491.1"/>
    </source>
</evidence>
<dbReference type="PANTHER" id="PTHR48063">
    <property type="entry name" value="LRR RECEPTOR-LIKE KINASE"/>
    <property type="match status" value="1"/>
</dbReference>
<comment type="caution">
    <text evidence="8">The sequence shown here is derived from an EMBL/GenBank/DDBJ whole genome shotgun (WGS) entry which is preliminary data.</text>
</comment>
<gene>
    <name evidence="8" type="ORF">OSB04_017536</name>
</gene>
<name>A0AA38WM37_9ASTR</name>
<dbReference type="Gene3D" id="3.80.10.10">
    <property type="entry name" value="Ribonuclease Inhibitor"/>
    <property type="match status" value="2"/>
</dbReference>
<proteinExistence type="predicted"/>
<evidence type="ECO:0000313" key="9">
    <source>
        <dbReference type="Proteomes" id="UP001172457"/>
    </source>
</evidence>
<keyword evidence="3" id="KW-0732">Signal</keyword>
<keyword evidence="9" id="KW-1185">Reference proteome</keyword>
<comment type="subcellular location">
    <subcellularLocation>
        <location evidence="1">Membrane</location>
        <topology evidence="1">Single-pass type I membrane protein</topology>
    </subcellularLocation>
</comment>
<evidence type="ECO:0000256" key="7">
    <source>
        <dbReference type="SAM" id="Phobius"/>
    </source>
</evidence>
<dbReference type="Pfam" id="PF00560">
    <property type="entry name" value="LRR_1"/>
    <property type="match status" value="3"/>
</dbReference>
<keyword evidence="6" id="KW-0325">Glycoprotein</keyword>
<dbReference type="EMBL" id="JARYMX010000004">
    <property type="protein sequence ID" value="KAJ9553491.1"/>
    <property type="molecule type" value="Genomic_DNA"/>
</dbReference>
<dbReference type="InterPro" id="IPR046956">
    <property type="entry name" value="RLP23-like"/>
</dbReference>
<dbReference type="SUPFAM" id="SSF52047">
    <property type="entry name" value="RNI-like"/>
    <property type="match status" value="1"/>
</dbReference>
<evidence type="ECO:0000256" key="6">
    <source>
        <dbReference type="ARBA" id="ARBA00023180"/>
    </source>
</evidence>